<dbReference type="EMBL" id="KN831772">
    <property type="protein sequence ID" value="KIM45163.1"/>
    <property type="molecule type" value="Genomic_DNA"/>
</dbReference>
<feature type="compositionally biased region" description="Basic residues" evidence="1">
    <location>
        <begin position="217"/>
        <end position="226"/>
    </location>
</feature>
<dbReference type="AlphaFoldDB" id="A0A0C2Y5R5"/>
<feature type="region of interest" description="Disordered" evidence="1">
    <location>
        <begin position="140"/>
        <end position="290"/>
    </location>
</feature>
<keyword evidence="3" id="KW-1185">Reference proteome</keyword>
<protein>
    <submittedName>
        <fullName evidence="2">Uncharacterized protein</fullName>
    </submittedName>
</protein>
<dbReference type="Proteomes" id="UP000053424">
    <property type="component" value="Unassembled WGS sequence"/>
</dbReference>
<feature type="region of interest" description="Disordered" evidence="1">
    <location>
        <begin position="106"/>
        <end position="126"/>
    </location>
</feature>
<organism evidence="2 3">
    <name type="scientific">Hebeloma cylindrosporum</name>
    <dbReference type="NCBI Taxonomy" id="76867"/>
    <lineage>
        <taxon>Eukaryota</taxon>
        <taxon>Fungi</taxon>
        <taxon>Dikarya</taxon>
        <taxon>Basidiomycota</taxon>
        <taxon>Agaricomycotina</taxon>
        <taxon>Agaricomycetes</taxon>
        <taxon>Agaricomycetidae</taxon>
        <taxon>Agaricales</taxon>
        <taxon>Agaricineae</taxon>
        <taxon>Hymenogastraceae</taxon>
        <taxon>Hebeloma</taxon>
    </lineage>
</organism>
<evidence type="ECO:0000313" key="3">
    <source>
        <dbReference type="Proteomes" id="UP000053424"/>
    </source>
</evidence>
<feature type="compositionally biased region" description="Low complexity" evidence="1">
    <location>
        <begin position="233"/>
        <end position="243"/>
    </location>
</feature>
<reference evidence="2 3" key="1">
    <citation type="submission" date="2014-04" db="EMBL/GenBank/DDBJ databases">
        <authorList>
            <consortium name="DOE Joint Genome Institute"/>
            <person name="Kuo A."/>
            <person name="Gay G."/>
            <person name="Dore J."/>
            <person name="Kohler A."/>
            <person name="Nagy L.G."/>
            <person name="Floudas D."/>
            <person name="Copeland A."/>
            <person name="Barry K.W."/>
            <person name="Cichocki N."/>
            <person name="Veneault-Fourrey C."/>
            <person name="LaButti K."/>
            <person name="Lindquist E.A."/>
            <person name="Lipzen A."/>
            <person name="Lundell T."/>
            <person name="Morin E."/>
            <person name="Murat C."/>
            <person name="Sun H."/>
            <person name="Tunlid A."/>
            <person name="Henrissat B."/>
            <person name="Grigoriev I.V."/>
            <person name="Hibbett D.S."/>
            <person name="Martin F."/>
            <person name="Nordberg H.P."/>
            <person name="Cantor M.N."/>
            <person name="Hua S.X."/>
        </authorList>
    </citation>
    <scope>NUCLEOTIDE SEQUENCE [LARGE SCALE GENOMIC DNA]</scope>
    <source>
        <strain evidence="3">h7</strain>
    </source>
</reference>
<name>A0A0C2Y5R5_HEBCY</name>
<feature type="region of interest" description="Disordered" evidence="1">
    <location>
        <begin position="29"/>
        <end position="52"/>
    </location>
</feature>
<evidence type="ECO:0000256" key="1">
    <source>
        <dbReference type="SAM" id="MobiDB-lite"/>
    </source>
</evidence>
<dbReference type="HOGENOM" id="CLU_063484_0_0_1"/>
<dbReference type="OrthoDB" id="2676123at2759"/>
<gene>
    <name evidence="2" type="ORF">M413DRAFT_441844</name>
</gene>
<feature type="compositionally biased region" description="Acidic residues" evidence="1">
    <location>
        <begin position="271"/>
        <end position="290"/>
    </location>
</feature>
<evidence type="ECO:0000313" key="2">
    <source>
        <dbReference type="EMBL" id="KIM45163.1"/>
    </source>
</evidence>
<dbReference type="STRING" id="686832.A0A0C2Y5R5"/>
<accession>A0A0C2Y5R5</accession>
<feature type="compositionally biased region" description="Basic residues" evidence="1">
    <location>
        <begin position="150"/>
        <end position="162"/>
    </location>
</feature>
<sequence>MPSRIRRKPLLTYKSPSADDQVFITLSLSPSTSKAPTPIAKVRPPSRSNQVQREDVIRTAGTRHYPVSSSLPLFHPLGRLAMSLPPLDPTKYGLPIPPVPDIIQESKSSSRLRRPAAKLREMEEEATTVLPTVSTVAAVAAREAKERPSPRKRRGGGGKRKRKDVDDGDATYPAKRTRIPRGNAGQNVEEELPMEAPQFDVPAIMESFSELPETAKRRSTRAKGSLKRRDSSASETTSVSGSANAIYAGTDTNTTGIVGPQKLADVGILAEGDDKDEREEGELSEEQLNP</sequence>
<reference evidence="3" key="2">
    <citation type="submission" date="2015-01" db="EMBL/GenBank/DDBJ databases">
        <title>Evolutionary Origins and Diversification of the Mycorrhizal Mutualists.</title>
        <authorList>
            <consortium name="DOE Joint Genome Institute"/>
            <consortium name="Mycorrhizal Genomics Consortium"/>
            <person name="Kohler A."/>
            <person name="Kuo A."/>
            <person name="Nagy L.G."/>
            <person name="Floudas D."/>
            <person name="Copeland A."/>
            <person name="Barry K.W."/>
            <person name="Cichocki N."/>
            <person name="Veneault-Fourrey C."/>
            <person name="LaButti K."/>
            <person name="Lindquist E.A."/>
            <person name="Lipzen A."/>
            <person name="Lundell T."/>
            <person name="Morin E."/>
            <person name="Murat C."/>
            <person name="Riley R."/>
            <person name="Ohm R."/>
            <person name="Sun H."/>
            <person name="Tunlid A."/>
            <person name="Henrissat B."/>
            <person name="Grigoriev I.V."/>
            <person name="Hibbett D.S."/>
            <person name="Martin F."/>
        </authorList>
    </citation>
    <scope>NUCLEOTIDE SEQUENCE [LARGE SCALE GENOMIC DNA]</scope>
    <source>
        <strain evidence="3">h7</strain>
    </source>
</reference>
<proteinExistence type="predicted"/>